<keyword evidence="2 6" id="KW-0812">Transmembrane</keyword>
<evidence type="ECO:0000313" key="8">
    <source>
        <dbReference type="Proteomes" id="UP000286746"/>
    </source>
</evidence>
<feature type="region of interest" description="Disordered" evidence="5">
    <location>
        <begin position="1"/>
        <end position="25"/>
    </location>
</feature>
<organism evidence="7 8">
    <name type="scientific">Streptomyces paromomycinus</name>
    <name type="common">Streptomyces rimosus subsp. paromomycinus</name>
    <dbReference type="NCBI Taxonomy" id="92743"/>
    <lineage>
        <taxon>Bacteria</taxon>
        <taxon>Bacillati</taxon>
        <taxon>Actinomycetota</taxon>
        <taxon>Actinomycetes</taxon>
        <taxon>Kitasatosporales</taxon>
        <taxon>Streptomycetaceae</taxon>
        <taxon>Streptomyces</taxon>
    </lineage>
</organism>
<evidence type="ECO:0000256" key="1">
    <source>
        <dbReference type="ARBA" id="ARBA00004167"/>
    </source>
</evidence>
<dbReference type="RefSeq" id="WP_125059246.1">
    <property type="nucleotide sequence ID" value="NZ_BHZD01000001.1"/>
</dbReference>
<dbReference type="GO" id="GO:0016020">
    <property type="term" value="C:membrane"/>
    <property type="evidence" value="ECO:0007669"/>
    <property type="project" value="UniProtKB-SubCell"/>
</dbReference>
<accession>A0A401WBS4</accession>
<dbReference type="AlphaFoldDB" id="A0A401WBS4"/>
<dbReference type="Pfam" id="PF04228">
    <property type="entry name" value="Zn_peptidase"/>
    <property type="match status" value="1"/>
</dbReference>
<sequence>MQFDDDAGLDTSQVQDQRGSRLPGGRATIGGGLAGLIALVAGLFFGIGPDELGLTESDHPPEATASSAERVQERCRTGQDANSREDCRIVAVVNSAQSFWQQEFRRRGASYGRAPTVFFTGRTDTACGAATSAVGPFYCPGDRKVYLDLDFFRELRTKFGARGGPFAHAYVVAHEYGHHVQNLSGTLRRSQGGRPGADSASVKVELQADCYAGVWARHATGTPEESTGRPLITSLTEADVRDGLDAAAAVGDDRIQERFQGRVTPESWTHGSAAQRQRWFSAGFRTGDAGRCDTFR</sequence>
<evidence type="ECO:0000256" key="2">
    <source>
        <dbReference type="ARBA" id="ARBA00022692"/>
    </source>
</evidence>
<feature type="transmembrane region" description="Helical" evidence="6">
    <location>
        <begin position="27"/>
        <end position="47"/>
    </location>
</feature>
<proteinExistence type="predicted"/>
<evidence type="ECO:0000313" key="7">
    <source>
        <dbReference type="EMBL" id="GCD46752.1"/>
    </source>
</evidence>
<protein>
    <submittedName>
        <fullName evidence="7">Membrane protein</fullName>
    </submittedName>
</protein>
<comment type="subcellular location">
    <subcellularLocation>
        <location evidence="1">Membrane</location>
        <topology evidence="1">Single-pass membrane protein</topology>
    </subcellularLocation>
</comment>
<gene>
    <name evidence="7" type="ORF">GKJPGBOP_06503</name>
</gene>
<reference evidence="7 8" key="1">
    <citation type="submission" date="2018-11" db="EMBL/GenBank/DDBJ databases">
        <title>Whole genome sequence of Streptomyces paromomycinus NBRC 15454(T).</title>
        <authorList>
            <person name="Komaki H."/>
            <person name="Tamura T."/>
        </authorList>
    </citation>
    <scope>NUCLEOTIDE SEQUENCE [LARGE SCALE GENOMIC DNA]</scope>
    <source>
        <strain evidence="7 8">NBRC 15454</strain>
    </source>
</reference>
<dbReference type="PANTHER" id="PTHR30168">
    <property type="entry name" value="PUTATIVE MEMBRANE PROTEIN YPFJ"/>
    <property type="match status" value="1"/>
</dbReference>
<keyword evidence="3 6" id="KW-1133">Transmembrane helix</keyword>
<dbReference type="Proteomes" id="UP000286746">
    <property type="component" value="Unassembled WGS sequence"/>
</dbReference>
<keyword evidence="8" id="KW-1185">Reference proteome</keyword>
<keyword evidence="4 6" id="KW-0472">Membrane</keyword>
<evidence type="ECO:0000256" key="3">
    <source>
        <dbReference type="ARBA" id="ARBA00022989"/>
    </source>
</evidence>
<name>A0A401WBS4_STREY</name>
<evidence type="ECO:0000256" key="6">
    <source>
        <dbReference type="SAM" id="Phobius"/>
    </source>
</evidence>
<evidence type="ECO:0000256" key="4">
    <source>
        <dbReference type="ARBA" id="ARBA00023136"/>
    </source>
</evidence>
<dbReference type="PANTHER" id="PTHR30168:SF0">
    <property type="entry name" value="INNER MEMBRANE PROTEIN"/>
    <property type="match status" value="1"/>
</dbReference>
<evidence type="ECO:0000256" key="5">
    <source>
        <dbReference type="SAM" id="MobiDB-lite"/>
    </source>
</evidence>
<dbReference type="SUPFAM" id="SSF55486">
    <property type="entry name" value="Metalloproteases ('zincins'), catalytic domain"/>
    <property type="match status" value="1"/>
</dbReference>
<dbReference type="EMBL" id="BHZD01000001">
    <property type="protein sequence ID" value="GCD46752.1"/>
    <property type="molecule type" value="Genomic_DNA"/>
</dbReference>
<comment type="caution">
    <text evidence="7">The sequence shown here is derived from an EMBL/GenBank/DDBJ whole genome shotgun (WGS) entry which is preliminary data.</text>
</comment>
<dbReference type="InterPro" id="IPR007343">
    <property type="entry name" value="Uncharacterised_pept_Zn_put"/>
</dbReference>